<dbReference type="InterPro" id="IPR022448">
    <property type="entry name" value="Quinoprotein_dehydrogenase"/>
</dbReference>
<gene>
    <name evidence="4" type="ORF">EOI86_02620</name>
</gene>
<name>A0A437QUP9_9PROT</name>
<proteinExistence type="predicted"/>
<protein>
    <submittedName>
        <fullName evidence="4">Quinoprotein dehydrogenase-associated putative ABC transporter substrate-binding protein</fullName>
    </submittedName>
</protein>
<evidence type="ECO:0000259" key="3">
    <source>
        <dbReference type="SMART" id="SM00062"/>
    </source>
</evidence>
<dbReference type="InterPro" id="IPR001638">
    <property type="entry name" value="Solute-binding_3/MltF_N"/>
</dbReference>
<dbReference type="SUPFAM" id="SSF53850">
    <property type="entry name" value="Periplasmic binding protein-like II"/>
    <property type="match status" value="1"/>
</dbReference>
<sequence length="284" mass="30907">MLALVFRQVSPALKGTILAVAMLAGTAMPAGAQTTDLVSKSHFRVCADPANTPFSSKDLSGFENKIADVFAADLGLPIQYEWFPMAIGFVRKTLRDNRCDVIIGFAQGHELVLNTNHYYTSAYVMVTKPGSAIEGVDHLADDRLKGLTLGIVAGSPPATHMARNGLIGKAKPYRLMVDRRVESPTEQMIADLQAGEIDAAILWGPIGGYYGKQAGLTVTPLLKEQGAPRLFYRITMGVRQGELVWKRKLNSLIRKHQGEIDAILTEYGVPLVDDMGEGLKPLQE</sequence>
<feature type="domain" description="Solute-binding protein family 3/N-terminal" evidence="3">
    <location>
        <begin position="42"/>
        <end position="271"/>
    </location>
</feature>
<organism evidence="4 5">
    <name type="scientific">Hwanghaeella grinnelliae</name>
    <dbReference type="NCBI Taxonomy" id="2500179"/>
    <lineage>
        <taxon>Bacteria</taxon>
        <taxon>Pseudomonadati</taxon>
        <taxon>Pseudomonadota</taxon>
        <taxon>Alphaproteobacteria</taxon>
        <taxon>Rhodospirillales</taxon>
        <taxon>Rhodospirillaceae</taxon>
        <taxon>Hwanghaeella</taxon>
    </lineage>
</organism>
<evidence type="ECO:0000256" key="1">
    <source>
        <dbReference type="ARBA" id="ARBA00022729"/>
    </source>
</evidence>
<keyword evidence="5" id="KW-1185">Reference proteome</keyword>
<feature type="chain" id="PRO_5019065384" evidence="2">
    <location>
        <begin position="33"/>
        <end position="284"/>
    </location>
</feature>
<dbReference type="NCBIfam" id="TIGR03871">
    <property type="entry name" value="ABC_peri_MoxJ_2"/>
    <property type="match status" value="1"/>
</dbReference>
<dbReference type="PANTHER" id="PTHR35936:SF17">
    <property type="entry name" value="ARGININE-BINDING EXTRACELLULAR PROTEIN ARTP"/>
    <property type="match status" value="1"/>
</dbReference>
<comment type="caution">
    <text evidence="4">The sequence shown here is derived from an EMBL/GenBank/DDBJ whole genome shotgun (WGS) entry which is preliminary data.</text>
</comment>
<accession>A0A437QUP9</accession>
<dbReference type="RefSeq" id="WP_127763581.1">
    <property type="nucleotide sequence ID" value="NZ_SADE01000001.1"/>
</dbReference>
<evidence type="ECO:0000256" key="2">
    <source>
        <dbReference type="SAM" id="SignalP"/>
    </source>
</evidence>
<dbReference type="AlphaFoldDB" id="A0A437QUP9"/>
<dbReference type="EMBL" id="SADE01000001">
    <property type="protein sequence ID" value="RVU38209.1"/>
    <property type="molecule type" value="Genomic_DNA"/>
</dbReference>
<dbReference type="PANTHER" id="PTHR35936">
    <property type="entry name" value="MEMBRANE-BOUND LYTIC MUREIN TRANSGLYCOSYLASE F"/>
    <property type="match status" value="1"/>
</dbReference>
<dbReference type="Pfam" id="PF00497">
    <property type="entry name" value="SBP_bac_3"/>
    <property type="match status" value="1"/>
</dbReference>
<evidence type="ECO:0000313" key="5">
    <source>
        <dbReference type="Proteomes" id="UP000287447"/>
    </source>
</evidence>
<reference evidence="5" key="1">
    <citation type="submission" date="2019-01" db="EMBL/GenBank/DDBJ databases">
        <title>Gri0909 isolated from a small marine red alga.</title>
        <authorList>
            <person name="Kim J."/>
            <person name="Jeong S.E."/>
            <person name="Jeon C.O."/>
        </authorList>
    </citation>
    <scope>NUCLEOTIDE SEQUENCE [LARGE SCALE GENOMIC DNA]</scope>
    <source>
        <strain evidence="5">Gri0909</strain>
    </source>
</reference>
<keyword evidence="1 2" id="KW-0732">Signal</keyword>
<dbReference type="Gene3D" id="3.40.190.10">
    <property type="entry name" value="Periplasmic binding protein-like II"/>
    <property type="match status" value="2"/>
</dbReference>
<dbReference type="SMART" id="SM00062">
    <property type="entry name" value="PBPb"/>
    <property type="match status" value="1"/>
</dbReference>
<feature type="signal peptide" evidence="2">
    <location>
        <begin position="1"/>
        <end position="32"/>
    </location>
</feature>
<dbReference type="Proteomes" id="UP000287447">
    <property type="component" value="Unassembled WGS sequence"/>
</dbReference>
<evidence type="ECO:0000313" key="4">
    <source>
        <dbReference type="EMBL" id="RVU38209.1"/>
    </source>
</evidence>